<name>A0ABU9HAT8_9GAMM</name>
<proteinExistence type="predicted"/>
<dbReference type="EMBL" id="JBAKBA010000012">
    <property type="protein sequence ID" value="MEL0658918.1"/>
    <property type="molecule type" value="Genomic_DNA"/>
</dbReference>
<reference evidence="1 2" key="1">
    <citation type="submission" date="2024-02" db="EMBL/GenBank/DDBJ databases">
        <title>Bacteria isolated from the canopy kelp, Nereocystis luetkeana.</title>
        <authorList>
            <person name="Pfister C.A."/>
            <person name="Younker I.T."/>
            <person name="Light S.H."/>
        </authorList>
    </citation>
    <scope>NUCLEOTIDE SEQUENCE [LARGE SCALE GENOMIC DNA]</scope>
    <source>
        <strain evidence="1 2">TI.2.07</strain>
    </source>
</reference>
<sequence length="49" mass="5723">MESITKPLVSNTLINNLNIPEPWQQWWKSSSADRFYVNDLFILKLANAD</sequence>
<evidence type="ECO:0000313" key="2">
    <source>
        <dbReference type="Proteomes" id="UP001366060"/>
    </source>
</evidence>
<keyword evidence="2" id="KW-1185">Reference proteome</keyword>
<dbReference type="RefSeq" id="WP_341627528.1">
    <property type="nucleotide sequence ID" value="NZ_JBAKBA010000012.1"/>
</dbReference>
<evidence type="ECO:0000313" key="1">
    <source>
        <dbReference type="EMBL" id="MEL0658918.1"/>
    </source>
</evidence>
<comment type="caution">
    <text evidence="1">The sequence shown here is derived from an EMBL/GenBank/DDBJ whole genome shotgun (WGS) entry which is preliminary data.</text>
</comment>
<organism evidence="1 2">
    <name type="scientific">Psychromonas arctica</name>
    <dbReference type="NCBI Taxonomy" id="168275"/>
    <lineage>
        <taxon>Bacteria</taxon>
        <taxon>Pseudomonadati</taxon>
        <taxon>Pseudomonadota</taxon>
        <taxon>Gammaproteobacteria</taxon>
        <taxon>Alteromonadales</taxon>
        <taxon>Psychromonadaceae</taxon>
        <taxon>Psychromonas</taxon>
    </lineage>
</organism>
<gene>
    <name evidence="1" type="ORF">V6255_07150</name>
</gene>
<dbReference type="Proteomes" id="UP001366060">
    <property type="component" value="Unassembled WGS sequence"/>
</dbReference>
<accession>A0ABU9HAT8</accession>
<protein>
    <submittedName>
        <fullName evidence="1">Uncharacterized protein</fullName>
    </submittedName>
</protein>